<dbReference type="KEGG" id="vg:54993724"/>
<evidence type="ECO:0000313" key="3">
    <source>
        <dbReference type="Proteomes" id="UP000251243"/>
    </source>
</evidence>
<evidence type="ECO:0000256" key="1">
    <source>
        <dbReference type="SAM" id="MobiDB-lite"/>
    </source>
</evidence>
<feature type="region of interest" description="Disordered" evidence="1">
    <location>
        <begin position="32"/>
        <end position="66"/>
    </location>
</feature>
<keyword evidence="3" id="KW-1185">Reference proteome</keyword>
<accession>A0A2Z4Q9U5</accession>
<dbReference type="Pfam" id="PF23773">
    <property type="entry name" value="DUF7169"/>
    <property type="match status" value="1"/>
</dbReference>
<protein>
    <submittedName>
        <fullName evidence="2">Uncharacterized protein</fullName>
    </submittedName>
</protein>
<evidence type="ECO:0000313" key="2">
    <source>
        <dbReference type="EMBL" id="AWY06675.1"/>
    </source>
</evidence>
<dbReference type="Proteomes" id="UP000251243">
    <property type="component" value="Segment"/>
</dbReference>
<gene>
    <name evidence="2" type="primary">41</name>
    <name evidence="2" type="ORF">SEA_ZETA1847_41</name>
</gene>
<organism evidence="2 3">
    <name type="scientific">Microbacterium phage Zeta1847</name>
    <dbReference type="NCBI Taxonomy" id="2201444"/>
    <lineage>
        <taxon>Viruses</taxon>
        <taxon>Duplodnaviria</taxon>
        <taxon>Heunggongvirae</taxon>
        <taxon>Uroviricota</taxon>
        <taxon>Caudoviricetes</taxon>
        <taxon>Casidaviridae</taxon>
        <taxon>Zetavirus</taxon>
        <taxon>Zetavirus zeta1847</taxon>
    </lineage>
</organism>
<sequence>MTSHAQLFDEFNVAANRAAHTLLDGAAVQWQAPPRPSRVGGTHAETQAAAGEPTEKAKHGISNPTADIVADPRRLKVRAAVVDLELELKRATLRLRAKAAKLEAAVAEWSGETQED</sequence>
<dbReference type="RefSeq" id="YP_009803164.1">
    <property type="nucleotide sequence ID" value="NC_047992.1"/>
</dbReference>
<name>A0A2Z4Q9U5_9CAUD</name>
<dbReference type="EMBL" id="MH271320">
    <property type="protein sequence ID" value="AWY06675.1"/>
    <property type="molecule type" value="Genomic_DNA"/>
</dbReference>
<proteinExistence type="predicted"/>
<dbReference type="GeneID" id="54993724"/>
<reference evidence="3" key="1">
    <citation type="submission" date="2018-04" db="EMBL/GenBank/DDBJ databases">
        <authorList>
            <person name="Go L.Y."/>
            <person name="Mitchell J.A."/>
        </authorList>
    </citation>
    <scope>NUCLEOTIDE SEQUENCE [LARGE SCALE GENOMIC DNA]</scope>
</reference>
<dbReference type="InterPro" id="IPR055593">
    <property type="entry name" value="DUF7169"/>
</dbReference>